<evidence type="ECO:0000313" key="2">
    <source>
        <dbReference type="WBParaSite" id="L893_g21477.t1"/>
    </source>
</evidence>
<organism evidence="1 2">
    <name type="scientific">Steinernema glaseri</name>
    <dbReference type="NCBI Taxonomy" id="37863"/>
    <lineage>
        <taxon>Eukaryota</taxon>
        <taxon>Metazoa</taxon>
        <taxon>Ecdysozoa</taxon>
        <taxon>Nematoda</taxon>
        <taxon>Chromadorea</taxon>
        <taxon>Rhabditida</taxon>
        <taxon>Tylenchina</taxon>
        <taxon>Panagrolaimomorpha</taxon>
        <taxon>Strongyloidoidea</taxon>
        <taxon>Steinernematidae</taxon>
        <taxon>Steinernema</taxon>
    </lineage>
</organism>
<reference evidence="2" key="1">
    <citation type="submission" date="2016-11" db="UniProtKB">
        <authorList>
            <consortium name="WormBaseParasite"/>
        </authorList>
    </citation>
    <scope>IDENTIFICATION</scope>
</reference>
<name>A0A1I7YZR9_9BILA</name>
<dbReference type="WBParaSite" id="L893_g21477.t1">
    <property type="protein sequence ID" value="L893_g21477.t1"/>
    <property type="gene ID" value="L893_g21477"/>
</dbReference>
<accession>A0A1I7YZR9</accession>
<keyword evidence="1" id="KW-1185">Reference proteome</keyword>
<evidence type="ECO:0000313" key="1">
    <source>
        <dbReference type="Proteomes" id="UP000095287"/>
    </source>
</evidence>
<dbReference type="Proteomes" id="UP000095287">
    <property type="component" value="Unplaced"/>
</dbReference>
<protein>
    <submittedName>
        <fullName evidence="2">GIY-YIG domain-containing protein</fullName>
    </submittedName>
</protein>
<sequence length="318" mass="37057">MDSVPHVFIESVALSLLDRWSLKESRNVPSRWGEISTATSQKIHALYVLVDAETDKLYAAARPVQAKQPHGRFSSHTENAVSLDSVDLKFVTNFRIRLEQWIFENLPSSWKEISPRKLQKLCHFIRPTTERRAPFRFDIESSNFLQLPYTNEVLLRKLLTMRLPVDYVSLGVNGTWSWSLEAAVKEFFSNCGPLYYVDCHFQHMEPSTVNTLIDKFVPVHESRFYLEQLLSKAQLERLVLKCELPGMMANLQVSVENASVTSCVTDFFDFDKYYSLKNVQKHRLVAFREEANVEARVTFCGLRSLDWRWTEVSRHWKQ</sequence>
<dbReference type="AlphaFoldDB" id="A0A1I7YZR9"/>
<proteinExistence type="predicted"/>